<name>A0A135WJN3_9FLAO</name>
<keyword evidence="4 6" id="KW-0378">Hydrolase</keyword>
<comment type="similarity">
    <text evidence="6">Belongs to the vsr family.</text>
</comment>
<keyword evidence="2 6" id="KW-0255">Endonuclease</keyword>
<dbReference type="GO" id="GO:0006298">
    <property type="term" value="P:mismatch repair"/>
    <property type="evidence" value="ECO:0007669"/>
    <property type="project" value="UniProtKB-UniRule"/>
</dbReference>
<dbReference type="CDD" id="cd00221">
    <property type="entry name" value="Vsr"/>
    <property type="match status" value="1"/>
</dbReference>
<dbReference type="PIRSF" id="PIRSF018267">
    <property type="entry name" value="VSR_endonuc"/>
    <property type="match status" value="1"/>
</dbReference>
<keyword evidence="3 6" id="KW-0227">DNA damage</keyword>
<dbReference type="Gene3D" id="3.40.960.10">
    <property type="entry name" value="VSR Endonuclease"/>
    <property type="match status" value="1"/>
</dbReference>
<gene>
    <name evidence="7" type="ORF">AU378_04985</name>
</gene>
<dbReference type="SUPFAM" id="SSF52980">
    <property type="entry name" value="Restriction endonuclease-like"/>
    <property type="match status" value="1"/>
</dbReference>
<dbReference type="NCBIfam" id="TIGR00632">
    <property type="entry name" value="vsr"/>
    <property type="match status" value="1"/>
</dbReference>
<evidence type="ECO:0000256" key="5">
    <source>
        <dbReference type="ARBA" id="ARBA00023204"/>
    </source>
</evidence>
<dbReference type="GO" id="GO:0004519">
    <property type="term" value="F:endonuclease activity"/>
    <property type="evidence" value="ECO:0007669"/>
    <property type="project" value="UniProtKB-KW"/>
</dbReference>
<comment type="caution">
    <text evidence="7">The sequence shown here is derived from an EMBL/GenBank/DDBJ whole genome shotgun (WGS) entry which is preliminary data.</text>
</comment>
<dbReference type="Pfam" id="PF03852">
    <property type="entry name" value="Vsr"/>
    <property type="match status" value="1"/>
</dbReference>
<evidence type="ECO:0000256" key="1">
    <source>
        <dbReference type="ARBA" id="ARBA00022722"/>
    </source>
</evidence>
<accession>A0A135WJN3</accession>
<dbReference type="InterPro" id="IPR011335">
    <property type="entry name" value="Restrct_endonuc-II-like"/>
</dbReference>
<protein>
    <recommendedName>
        <fullName evidence="6">Very short patch repair endonuclease</fullName>
        <ecNumber evidence="6">3.1.-.-</ecNumber>
    </recommendedName>
</protein>
<evidence type="ECO:0000256" key="6">
    <source>
        <dbReference type="PIRNR" id="PIRNR018267"/>
    </source>
</evidence>
<evidence type="ECO:0000313" key="8">
    <source>
        <dbReference type="Proteomes" id="UP000070513"/>
    </source>
</evidence>
<organism evidence="7 8">
    <name type="scientific">Chryseobacterium kwangjuense</name>
    <dbReference type="NCBI Taxonomy" id="267125"/>
    <lineage>
        <taxon>Bacteria</taxon>
        <taxon>Pseudomonadati</taxon>
        <taxon>Bacteroidota</taxon>
        <taxon>Flavobacteriia</taxon>
        <taxon>Flavobacteriales</taxon>
        <taxon>Weeksellaceae</taxon>
        <taxon>Chryseobacterium group</taxon>
        <taxon>Chryseobacterium</taxon>
    </lineage>
</organism>
<reference evidence="7 8" key="2">
    <citation type="journal article" date="2016" name="Genome Announc.">
        <title>Draft Genome Sequence of a Biocontrol Rhizobacterium, Chryseobacterium kwangjuense Strain KJ1R5, Isolated from Pepper (Capsicum annuum).</title>
        <authorList>
            <person name="Jeong J.J."/>
            <person name="Park H."/>
            <person name="Park B.H."/>
            <person name="Mannaa M."/>
            <person name="Sang M.K."/>
            <person name="Choi I.G."/>
            <person name="Kim K.D."/>
        </authorList>
    </citation>
    <scope>NUCLEOTIDE SEQUENCE [LARGE SCALE GENOMIC DNA]</scope>
    <source>
        <strain evidence="7 8">KJ1R5</strain>
    </source>
</reference>
<dbReference type="OrthoDB" id="9801520at2"/>
<keyword evidence="5 6" id="KW-0234">DNA repair</keyword>
<evidence type="ECO:0000256" key="2">
    <source>
        <dbReference type="ARBA" id="ARBA00022759"/>
    </source>
</evidence>
<reference evidence="8" key="1">
    <citation type="submission" date="2015-12" db="EMBL/GenBank/DDBJ databases">
        <title>Genome sequence of a biocontrol rhizobacterium Chryseobacterium kwangjuense strain KJ1R5 isolated from pepper (Capsicum annuum L.).</title>
        <authorList>
            <person name="Jeong J.-J."/>
            <person name="Park H."/>
            <person name="Mannaa M."/>
            <person name="Sang M.K."/>
            <person name="Choi I.-G."/>
            <person name="Kim K.D."/>
        </authorList>
    </citation>
    <scope>NUCLEOTIDE SEQUENCE [LARGE SCALE GENOMIC DNA]</scope>
    <source>
        <strain evidence="8">KJ1R5</strain>
    </source>
</reference>
<dbReference type="InterPro" id="IPR004603">
    <property type="entry name" value="DNA_mismatch_endonuc_vsr"/>
</dbReference>
<dbReference type="EMBL" id="LPUR01000001">
    <property type="protein sequence ID" value="KXH85111.1"/>
    <property type="molecule type" value="Genomic_DNA"/>
</dbReference>
<dbReference type="Proteomes" id="UP000070513">
    <property type="component" value="Unassembled WGS sequence"/>
</dbReference>
<proteinExistence type="inferred from homology"/>
<evidence type="ECO:0000256" key="4">
    <source>
        <dbReference type="ARBA" id="ARBA00022801"/>
    </source>
</evidence>
<evidence type="ECO:0000256" key="3">
    <source>
        <dbReference type="ARBA" id="ARBA00022763"/>
    </source>
</evidence>
<dbReference type="AlphaFoldDB" id="A0A135WJN3"/>
<dbReference type="EC" id="3.1.-.-" evidence="6"/>
<dbReference type="REBASE" id="149431">
    <property type="entry name" value="V.CkwR5ORF4990P"/>
</dbReference>
<evidence type="ECO:0000313" key="7">
    <source>
        <dbReference type="EMBL" id="KXH85111.1"/>
    </source>
</evidence>
<dbReference type="GO" id="GO:0016787">
    <property type="term" value="F:hydrolase activity"/>
    <property type="evidence" value="ECO:0007669"/>
    <property type="project" value="UniProtKB-KW"/>
</dbReference>
<comment type="function">
    <text evidence="6">May nick specific sequences that contain T:G mispairs resulting from m5C-deamination.</text>
</comment>
<keyword evidence="1 6" id="KW-0540">Nuclease</keyword>
<sequence>MMDIWSKEKRSEVMSKIRGKNTKPEMILRSQLFMKGFRFRIHKKDLPGKPDIVLPKYKTVIFVHGCFWHYHKDCREGRIPSTNSKFWQEKLSKNIDRDEKYIKELQQLGWKVIVIWECEIEKNIEDTLEKLIVNIKNDNE</sequence>